<organism evidence="3 4">
    <name type="scientific">Drosophila guanche</name>
    <name type="common">Fruit fly</name>
    <dbReference type="NCBI Taxonomy" id="7266"/>
    <lineage>
        <taxon>Eukaryota</taxon>
        <taxon>Metazoa</taxon>
        <taxon>Ecdysozoa</taxon>
        <taxon>Arthropoda</taxon>
        <taxon>Hexapoda</taxon>
        <taxon>Insecta</taxon>
        <taxon>Pterygota</taxon>
        <taxon>Neoptera</taxon>
        <taxon>Endopterygota</taxon>
        <taxon>Diptera</taxon>
        <taxon>Brachycera</taxon>
        <taxon>Muscomorpha</taxon>
        <taxon>Ephydroidea</taxon>
        <taxon>Drosophilidae</taxon>
        <taxon>Drosophila</taxon>
        <taxon>Sophophora</taxon>
    </lineage>
</organism>
<evidence type="ECO:0000313" key="4">
    <source>
        <dbReference type="Proteomes" id="UP000268350"/>
    </source>
</evidence>
<feature type="region of interest" description="Disordered" evidence="2">
    <location>
        <begin position="499"/>
        <end position="563"/>
    </location>
</feature>
<reference evidence="4" key="1">
    <citation type="submission" date="2018-01" db="EMBL/GenBank/DDBJ databases">
        <authorList>
            <person name="Alioto T."/>
            <person name="Alioto T."/>
        </authorList>
    </citation>
    <scope>NUCLEOTIDE SEQUENCE [LARGE SCALE GENOMIC DNA]</scope>
</reference>
<feature type="region of interest" description="Disordered" evidence="2">
    <location>
        <begin position="177"/>
        <end position="215"/>
    </location>
</feature>
<keyword evidence="4" id="KW-1185">Reference proteome</keyword>
<feature type="compositionally biased region" description="Basic and acidic residues" evidence="2">
    <location>
        <begin position="907"/>
        <end position="924"/>
    </location>
</feature>
<gene>
    <name evidence="3" type="ORF">DGUA_6G002452</name>
</gene>
<sequence length="1380" mass="156404">MAMMTENLQFPEINIDQLLGPCAHEGVFLAPPYRHSSIPQPNAQSRRRRLSERICDNDELIRKLKQLQCHNQQLTDTQRTAKEVTDMYTKEKQQRIELEKQCQELGDRFSELEIKLDAQVTNCENLEEELKLRALPMDAKDLVEAYMQLAHRVGDDAGLSRREQNIMRKVREYCKSEKIAVPEPKSPNPNPNPKAKRKGNQTACKTQSTQTPTKPATITSCIGVQVTNRVEMRNQGTQHATAEPKPAPQAALKTQASQTSTTTATTSTSCIGVQVMNLVATRNQGTQHKNTTTTRSTTTASFIKYRDVGTCFPEPKPPPNVRQILDEMLSWHSHDVVKPLSPIMEPLLMVEEEILPKTSTMDVGTCTMLCNVHREIDFMPEMPSQLKVSTSRPPSRTMLESVKDEGLAGSGSVPAGNNKEFAREILNFLPQNQSCLANLPPQAFDELWQVIGQMVLCLLHRRSNPTQSPPPSINQMDFTSWLYALYEGTLTHPVVEKQLQPEHASSKKDNYESGTEVGTDPIDIITESPNISIEGELTPIHLPPKQPRPPKERKRKSRKRKAASILKPMPKRKLVELPSIEAPAQVPMEAMEVRQEVECPASETAIQFISNLNTFNMSYCDNLDFELDSEERYLLHLTTNGSGMREAEQRGCETEQNVQLSEDNSDKETFLKPKPRPPKLNEEVVSSDTESLPSPHVYRDEDTFLKQQTELHDKDEAATSDTDSLPKNQVCSDEDTFLKQQTELHEKEEVATSDTDSLPAECSPQFFTGNCGKNMPSFTDDEEAEPPTPVHTNFNLELFGSESDPEADTSEEQRPWDSLNFGCSSNEESEDEPHLVIEEENSSPIAQSPPRSAFSPLKREERAFELPQTAVRLTRLRAKQLQIEQNSLKEQLSKDIDTKVEPTPTQYDERRAERKETKKIDHFLESPASPTSQESNESDSPPIEIPLELSGCPSGDVEPKAILIHVVEAPKAKIKCSPHLNQPQLDRLCSTIERHLMDTMQLDSTCSDFSKEVFKVTRDVAVIVTMMTRAFCQLSYDWKESQPNDPLDRLLSALRYFELFRAQGQPSYIQSLLCALEKRLFRLTKERVQLDWALTCVKLYLQVVRLQLSHSNPETYENPSRLLLAKILYHYNPDVPQLAYEVLCCHPTVLPHREEREYNNSDPLITVIKHLLMSRQYDVTEPNGYGRLLLSKLRFEYHFQPFEPTSEQVLENLVNKLKVGHLEQLSYAFALFCRRSTRVDVLNNVLGQHLVPLASSYCDLSAHSDAYDVRLAGILQCISVVVKPLPMETDISGFMGLFKRLLVAVPRPAVQEAAVQAILRLQRFGFKHALDALQSYKPSYQLAPLTRAMLRSFVQRRRVFHFQMKNAHTQPAQQGAGKRD</sequence>
<dbReference type="OMA" id="FNMANCD"/>
<feature type="coiled-coil region" evidence="1">
    <location>
        <begin position="57"/>
        <end position="129"/>
    </location>
</feature>
<feature type="compositionally biased region" description="Polar residues" evidence="2">
    <location>
        <begin position="928"/>
        <end position="939"/>
    </location>
</feature>
<feature type="compositionally biased region" description="Polar residues" evidence="2">
    <location>
        <begin position="201"/>
        <end position="215"/>
    </location>
</feature>
<feature type="region of interest" description="Disordered" evidence="2">
    <location>
        <begin position="894"/>
        <end position="945"/>
    </location>
</feature>
<keyword evidence="1" id="KW-0175">Coiled coil</keyword>
<feature type="compositionally biased region" description="Low complexity" evidence="2">
    <location>
        <begin position="254"/>
        <end position="267"/>
    </location>
</feature>
<evidence type="ECO:0000313" key="3">
    <source>
        <dbReference type="EMBL" id="SPP74764.1"/>
    </source>
</evidence>
<dbReference type="EMBL" id="OUUW01000001">
    <property type="protein sequence ID" value="SPP74764.1"/>
    <property type="molecule type" value="Genomic_DNA"/>
</dbReference>
<name>A0A3B0J112_DROGU</name>
<proteinExistence type="predicted"/>
<feature type="region of interest" description="Disordered" evidence="2">
    <location>
        <begin position="235"/>
        <end position="267"/>
    </location>
</feature>
<accession>A0A3B0J112</accession>
<feature type="region of interest" description="Disordered" evidence="2">
    <location>
        <begin position="742"/>
        <end position="868"/>
    </location>
</feature>
<dbReference type="OrthoDB" id="6368736at2759"/>
<dbReference type="Proteomes" id="UP000268350">
    <property type="component" value="Unassembled WGS sequence"/>
</dbReference>
<protein>
    <submittedName>
        <fullName evidence="3">Blast:Muscle M-line assembly protein unc-89</fullName>
    </submittedName>
</protein>
<evidence type="ECO:0000256" key="2">
    <source>
        <dbReference type="SAM" id="MobiDB-lite"/>
    </source>
</evidence>
<feature type="region of interest" description="Disordered" evidence="2">
    <location>
        <begin position="642"/>
        <end position="699"/>
    </location>
</feature>
<dbReference type="STRING" id="7266.A0A3B0J112"/>
<feature type="compositionally biased region" description="Basic residues" evidence="2">
    <location>
        <begin position="551"/>
        <end position="562"/>
    </location>
</feature>
<evidence type="ECO:0000256" key="1">
    <source>
        <dbReference type="SAM" id="Coils"/>
    </source>
</evidence>